<dbReference type="PANTHER" id="PTHR33265">
    <property type="entry name" value="AVR9/CF-9 RAPIDLY ELICITED PROTEIN-RELATED"/>
    <property type="match status" value="1"/>
</dbReference>
<evidence type="ECO:0000313" key="1">
    <source>
        <dbReference type="EMBL" id="KAL1558322.1"/>
    </source>
</evidence>
<dbReference type="EMBL" id="JBEAFC010000004">
    <property type="protein sequence ID" value="KAL1558322.1"/>
    <property type="molecule type" value="Genomic_DNA"/>
</dbReference>
<dbReference type="AlphaFoldDB" id="A0ABD1HPE3"/>
<dbReference type="PANTHER" id="PTHR33265:SF5">
    <property type="entry name" value="COTTON FIBER PROTEIN"/>
    <property type="match status" value="1"/>
</dbReference>
<gene>
    <name evidence="1" type="ORF">AAHA92_08805</name>
</gene>
<comment type="caution">
    <text evidence="1">The sequence shown here is derived from an EMBL/GenBank/DDBJ whole genome shotgun (WGS) entry which is preliminary data.</text>
</comment>
<dbReference type="InterPro" id="IPR008480">
    <property type="entry name" value="DUF761_pln"/>
</dbReference>
<reference evidence="1 2" key="1">
    <citation type="submission" date="2024-06" db="EMBL/GenBank/DDBJ databases">
        <title>A chromosome level genome sequence of Diviner's sage (Salvia divinorum).</title>
        <authorList>
            <person name="Ford S.A."/>
            <person name="Ro D.-K."/>
            <person name="Ness R.W."/>
            <person name="Phillips M.A."/>
        </authorList>
    </citation>
    <scope>NUCLEOTIDE SEQUENCE [LARGE SCALE GENOMIC DNA]</scope>
    <source>
        <strain evidence="1">SAF-2024a</strain>
        <tissue evidence="1">Leaf</tissue>
    </source>
</reference>
<proteinExistence type="predicted"/>
<sequence>MSKRTSVVAHRAWELLRALLCTRRGELCRNRAAITRSAFHKLFKNIAAYAARDSRTALLYGDHEVSFQSTPVVHVRMHRAPSALRLKLPCVTPQVDGDGEDEEMWCDRVRRDYWLKEAEEEEMSEESDEGIDERAEEFITKFYEEMKQQRQIS</sequence>
<organism evidence="1 2">
    <name type="scientific">Salvia divinorum</name>
    <name type="common">Maria pastora</name>
    <name type="synonym">Diviner's sage</name>
    <dbReference type="NCBI Taxonomy" id="28513"/>
    <lineage>
        <taxon>Eukaryota</taxon>
        <taxon>Viridiplantae</taxon>
        <taxon>Streptophyta</taxon>
        <taxon>Embryophyta</taxon>
        <taxon>Tracheophyta</taxon>
        <taxon>Spermatophyta</taxon>
        <taxon>Magnoliopsida</taxon>
        <taxon>eudicotyledons</taxon>
        <taxon>Gunneridae</taxon>
        <taxon>Pentapetalae</taxon>
        <taxon>asterids</taxon>
        <taxon>lamiids</taxon>
        <taxon>Lamiales</taxon>
        <taxon>Lamiaceae</taxon>
        <taxon>Nepetoideae</taxon>
        <taxon>Mentheae</taxon>
        <taxon>Salviinae</taxon>
        <taxon>Salvia</taxon>
        <taxon>Salvia subgen. Calosphace</taxon>
    </lineage>
</organism>
<accession>A0ABD1HPE3</accession>
<name>A0ABD1HPE3_SALDI</name>
<dbReference type="Proteomes" id="UP001567538">
    <property type="component" value="Unassembled WGS sequence"/>
</dbReference>
<evidence type="ECO:0000313" key="2">
    <source>
        <dbReference type="Proteomes" id="UP001567538"/>
    </source>
</evidence>
<keyword evidence="2" id="KW-1185">Reference proteome</keyword>
<dbReference type="Pfam" id="PF05553">
    <property type="entry name" value="DUF761"/>
    <property type="match status" value="1"/>
</dbReference>
<protein>
    <submittedName>
        <fullName evidence="1">Uncharacterized protein</fullName>
    </submittedName>
</protein>